<name>A0A0F8Z3S3_9ZZZZ</name>
<evidence type="ECO:0000313" key="1">
    <source>
        <dbReference type="EMBL" id="KKK54741.1"/>
    </source>
</evidence>
<comment type="caution">
    <text evidence="1">The sequence shown here is derived from an EMBL/GenBank/DDBJ whole genome shotgun (WGS) entry which is preliminary data.</text>
</comment>
<accession>A0A0F8Z3S3</accession>
<sequence length="71" mass="8332">MNTMFTDKDWQVIGAANMNELYYARHDCRPGDRSWMCYWQRNCADCDERVPDSIQTVLRLLVATGIESDRV</sequence>
<dbReference type="EMBL" id="LAZR01065840">
    <property type="protein sequence ID" value="KKK54741.1"/>
    <property type="molecule type" value="Genomic_DNA"/>
</dbReference>
<organism evidence="1">
    <name type="scientific">marine sediment metagenome</name>
    <dbReference type="NCBI Taxonomy" id="412755"/>
    <lineage>
        <taxon>unclassified sequences</taxon>
        <taxon>metagenomes</taxon>
        <taxon>ecological metagenomes</taxon>
    </lineage>
</organism>
<reference evidence="1" key="1">
    <citation type="journal article" date="2015" name="Nature">
        <title>Complex archaea that bridge the gap between prokaryotes and eukaryotes.</title>
        <authorList>
            <person name="Spang A."/>
            <person name="Saw J.H."/>
            <person name="Jorgensen S.L."/>
            <person name="Zaremba-Niedzwiedzka K."/>
            <person name="Martijn J."/>
            <person name="Lind A.E."/>
            <person name="van Eijk R."/>
            <person name="Schleper C."/>
            <person name="Guy L."/>
            <person name="Ettema T.J."/>
        </authorList>
    </citation>
    <scope>NUCLEOTIDE SEQUENCE</scope>
</reference>
<dbReference type="AlphaFoldDB" id="A0A0F8Z3S3"/>
<protein>
    <submittedName>
        <fullName evidence="1">Uncharacterized protein</fullName>
    </submittedName>
</protein>
<gene>
    <name evidence="1" type="ORF">LCGC14_3081640</name>
</gene>
<proteinExistence type="predicted"/>